<dbReference type="InterPro" id="IPR002559">
    <property type="entry name" value="Transposase_11"/>
</dbReference>
<dbReference type="PANTHER" id="PTHR34614">
    <property type="match status" value="1"/>
</dbReference>
<dbReference type="Pfam" id="PF01609">
    <property type="entry name" value="DDE_Tnp_1"/>
    <property type="match status" value="1"/>
</dbReference>
<evidence type="ECO:0000313" key="3">
    <source>
        <dbReference type="Proteomes" id="UP000216498"/>
    </source>
</evidence>
<dbReference type="InterPro" id="IPR012337">
    <property type="entry name" value="RNaseH-like_sf"/>
</dbReference>
<proteinExistence type="predicted"/>
<evidence type="ECO:0000313" key="2">
    <source>
        <dbReference type="EMBL" id="OZU86976.1"/>
    </source>
</evidence>
<reference evidence="2 3" key="1">
    <citation type="submission" date="2017-08" db="EMBL/GenBank/DDBJ databases">
        <title>Virgibacillus indicus sp. nov. and Virgibacillus profoundi sp. nov, two moderately halophilic bacteria isolated from marine sediment by using the Microfluidic Streak Plate.</title>
        <authorList>
            <person name="Xu B."/>
            <person name="Hu B."/>
            <person name="Wang J."/>
            <person name="Zhu Y."/>
            <person name="Huang L."/>
            <person name="Du W."/>
            <person name="Huang Y."/>
        </authorList>
    </citation>
    <scope>NUCLEOTIDE SEQUENCE [LARGE SCALE GENOMIC DNA]</scope>
    <source>
        <strain evidence="2 3">IO3-P2-C2</strain>
    </source>
</reference>
<dbReference type="EMBL" id="NPMS01000022">
    <property type="protein sequence ID" value="OZU86976.1"/>
    <property type="molecule type" value="Genomic_DNA"/>
</dbReference>
<dbReference type="NCBIfam" id="NF033559">
    <property type="entry name" value="transpos_IS1634"/>
    <property type="match status" value="1"/>
</dbReference>
<dbReference type="PANTHER" id="PTHR34614:SF2">
    <property type="entry name" value="TRANSPOSASE IS4-LIKE DOMAIN-CONTAINING PROTEIN"/>
    <property type="match status" value="1"/>
</dbReference>
<comment type="caution">
    <text evidence="2">The sequence shown here is derived from an EMBL/GenBank/DDBJ whole genome shotgun (WGS) entry which is preliminary data.</text>
</comment>
<dbReference type="OrthoDB" id="9767746at2"/>
<accession>A0A265N6K8</accession>
<dbReference type="GO" id="GO:0004803">
    <property type="term" value="F:transposase activity"/>
    <property type="evidence" value="ECO:0007669"/>
    <property type="project" value="InterPro"/>
</dbReference>
<dbReference type="AlphaFoldDB" id="A0A265N6K8"/>
<dbReference type="InterPro" id="IPR047654">
    <property type="entry name" value="IS1634_transpos"/>
</dbReference>
<dbReference type="GO" id="GO:0003677">
    <property type="term" value="F:DNA binding"/>
    <property type="evidence" value="ECO:0007669"/>
    <property type="project" value="InterPro"/>
</dbReference>
<dbReference type="RefSeq" id="WP_094887487.1">
    <property type="nucleotide sequence ID" value="NZ_NPMS01000022.1"/>
</dbReference>
<sequence>MRIKKSVSKNSVSYSVIENVRDINGKSTTKVVEALGNEQEIRERHPGVDPEEWARAYAKKLTEEKKMKSETIIIKHDPQKSIPKGKKQSFNVGYLFLKSIYHQLELDKICKEIAERHNFTYDLNKILALLIYMRVIHPTSKKGTLEKADDLLESHSVETQHIYRALDILAEESDHIEKSVYKNSTAIVERKTELLYYDCTNFYFEIEEEEGLKQYGMSKENRPNPIVQMGLFMDGSGLPLAFVINPGNQNEQPTLKPLEKRILKDFHLSKFVVCTDAGLSSHENRLYNSMNKRAFVTTQSIKKLKKHLKEWALDPSGWEMVDFTQKGTTKKRKQTINLNDLDFEKDKQVYHKERWINENGLEQKLVVTFSPKHKRYQAGIREKQIDRALKKMDNPSRMEKKRANSPDRFIQSTHVTEDGEIAGKSKHTMNSALIDEEAKFDGFYGVCTNLESTPGEIVKINQRRWEIEETFRILKSEMRTRPVFLQKDERIKAHFLVCFLSLLTYRLIEKKIDESATCFEIIQTLREMRVLKATNEGYIPTYTRTDLTDKLHDVFGFRTDTEIVPIQKMKNILKEVKKHK</sequence>
<organism evidence="2 3">
    <name type="scientific">Virgibacillus indicus</name>
    <dbReference type="NCBI Taxonomy" id="2024554"/>
    <lineage>
        <taxon>Bacteria</taxon>
        <taxon>Bacillati</taxon>
        <taxon>Bacillota</taxon>
        <taxon>Bacilli</taxon>
        <taxon>Bacillales</taxon>
        <taxon>Bacillaceae</taxon>
        <taxon>Virgibacillus</taxon>
    </lineage>
</organism>
<feature type="domain" description="Transposase IS4-like" evidence="1">
    <location>
        <begin position="227"/>
        <end position="502"/>
    </location>
</feature>
<name>A0A265N6K8_9BACI</name>
<dbReference type="Proteomes" id="UP000216498">
    <property type="component" value="Unassembled WGS sequence"/>
</dbReference>
<gene>
    <name evidence="2" type="ORF">CIL03_19230</name>
</gene>
<evidence type="ECO:0000259" key="1">
    <source>
        <dbReference type="Pfam" id="PF01609"/>
    </source>
</evidence>
<dbReference type="SUPFAM" id="SSF53098">
    <property type="entry name" value="Ribonuclease H-like"/>
    <property type="match status" value="1"/>
</dbReference>
<keyword evidence="3" id="KW-1185">Reference proteome</keyword>
<protein>
    <submittedName>
        <fullName evidence="2">Transposase</fullName>
    </submittedName>
</protein>
<dbReference type="GO" id="GO:0006313">
    <property type="term" value="P:DNA transposition"/>
    <property type="evidence" value="ECO:0007669"/>
    <property type="project" value="InterPro"/>
</dbReference>